<protein>
    <recommendedName>
        <fullName evidence="8">AXH domain-containing protein</fullName>
    </recommendedName>
</protein>
<dbReference type="PROSITE" id="PS51148">
    <property type="entry name" value="AXH"/>
    <property type="match status" value="1"/>
</dbReference>
<evidence type="ECO:0000313" key="9">
    <source>
        <dbReference type="EMBL" id="KAF7695859.1"/>
    </source>
</evidence>
<dbReference type="GO" id="GO:0005634">
    <property type="term" value="C:nucleus"/>
    <property type="evidence" value="ECO:0007669"/>
    <property type="project" value="UniProtKB-SubCell"/>
</dbReference>
<name>A0A8T0AX51_SILME</name>
<keyword evidence="10" id="KW-1185">Reference proteome</keyword>
<evidence type="ECO:0000256" key="6">
    <source>
        <dbReference type="ARBA" id="ARBA00023242"/>
    </source>
</evidence>
<feature type="region of interest" description="Disordered" evidence="7">
    <location>
        <begin position="359"/>
        <end position="398"/>
    </location>
</feature>
<dbReference type="GO" id="GO:0000122">
    <property type="term" value="P:negative regulation of transcription by RNA polymerase II"/>
    <property type="evidence" value="ECO:0007669"/>
    <property type="project" value="TreeGrafter"/>
</dbReference>
<dbReference type="GO" id="GO:0003723">
    <property type="term" value="F:RNA binding"/>
    <property type="evidence" value="ECO:0007669"/>
    <property type="project" value="InterPro"/>
</dbReference>
<dbReference type="SUPFAM" id="SSF102031">
    <property type="entry name" value="AXH domain"/>
    <property type="match status" value="1"/>
</dbReference>
<keyword evidence="6" id="KW-0539">Nucleus</keyword>
<keyword evidence="5" id="KW-0804">Transcription</keyword>
<feature type="compositionally biased region" description="Polar residues" evidence="7">
    <location>
        <begin position="589"/>
        <end position="608"/>
    </location>
</feature>
<feature type="region of interest" description="Disordered" evidence="7">
    <location>
        <begin position="237"/>
        <end position="339"/>
    </location>
</feature>
<dbReference type="InterPro" id="IPR003652">
    <property type="entry name" value="Ataxin_AXH_dom"/>
</dbReference>
<keyword evidence="3" id="KW-0805">Transcription regulation</keyword>
<evidence type="ECO:0000313" key="10">
    <source>
        <dbReference type="Proteomes" id="UP000606274"/>
    </source>
</evidence>
<dbReference type="AlphaFoldDB" id="A0A8T0AX51"/>
<dbReference type="EMBL" id="JABFDY010000016">
    <property type="protein sequence ID" value="KAF7695859.1"/>
    <property type="molecule type" value="Genomic_DNA"/>
</dbReference>
<organism evidence="9 10">
    <name type="scientific">Silurus meridionalis</name>
    <name type="common">Southern catfish</name>
    <name type="synonym">Silurus soldatovi meridionalis</name>
    <dbReference type="NCBI Taxonomy" id="175797"/>
    <lineage>
        <taxon>Eukaryota</taxon>
        <taxon>Metazoa</taxon>
        <taxon>Chordata</taxon>
        <taxon>Craniata</taxon>
        <taxon>Vertebrata</taxon>
        <taxon>Euteleostomi</taxon>
        <taxon>Actinopterygii</taxon>
        <taxon>Neopterygii</taxon>
        <taxon>Teleostei</taxon>
        <taxon>Ostariophysi</taxon>
        <taxon>Siluriformes</taxon>
        <taxon>Siluridae</taxon>
        <taxon>Silurus</taxon>
    </lineage>
</organism>
<evidence type="ECO:0000256" key="3">
    <source>
        <dbReference type="ARBA" id="ARBA00023015"/>
    </source>
</evidence>
<keyword evidence="4" id="KW-0238">DNA-binding</keyword>
<feature type="compositionally biased region" description="Polar residues" evidence="7">
    <location>
        <begin position="250"/>
        <end position="272"/>
    </location>
</feature>
<feature type="compositionally biased region" description="Basic and acidic residues" evidence="7">
    <location>
        <begin position="130"/>
        <end position="158"/>
    </location>
</feature>
<proteinExistence type="predicted"/>
<feature type="compositionally biased region" description="Basic and acidic residues" evidence="7">
    <location>
        <begin position="627"/>
        <end position="636"/>
    </location>
</feature>
<feature type="compositionally biased region" description="Polar residues" evidence="7">
    <location>
        <begin position="359"/>
        <end position="391"/>
    </location>
</feature>
<feature type="compositionally biased region" description="Low complexity" evidence="7">
    <location>
        <begin position="558"/>
        <end position="579"/>
    </location>
</feature>
<evidence type="ECO:0000256" key="2">
    <source>
        <dbReference type="ARBA" id="ARBA00022491"/>
    </source>
</evidence>
<feature type="region of interest" description="Disordered" evidence="7">
    <location>
        <begin position="558"/>
        <end position="668"/>
    </location>
</feature>
<feature type="compositionally biased region" description="Basic and acidic residues" evidence="7">
    <location>
        <begin position="78"/>
        <end position="92"/>
    </location>
</feature>
<feature type="domain" description="AXH" evidence="8">
    <location>
        <begin position="411"/>
        <end position="542"/>
    </location>
</feature>
<evidence type="ECO:0000256" key="1">
    <source>
        <dbReference type="ARBA" id="ARBA00004123"/>
    </source>
</evidence>
<feature type="region of interest" description="Disordered" evidence="7">
    <location>
        <begin position="1"/>
        <end position="103"/>
    </location>
</feature>
<reference evidence="9" key="1">
    <citation type="submission" date="2020-08" db="EMBL/GenBank/DDBJ databases">
        <title>Chromosome-level assembly of Southern catfish (Silurus meridionalis) provides insights into visual adaptation to the nocturnal and benthic lifestyles.</title>
        <authorList>
            <person name="Zhang Y."/>
            <person name="Wang D."/>
            <person name="Peng Z."/>
        </authorList>
    </citation>
    <scope>NUCLEOTIDE SEQUENCE</scope>
    <source>
        <strain evidence="9">SWU-2019-XX</strain>
        <tissue evidence="9">Muscle</tissue>
    </source>
</reference>
<dbReference type="InterPro" id="IPR043404">
    <property type="entry name" value="ATAXIN1-like"/>
</dbReference>
<dbReference type="PANTHER" id="PTHR13392">
    <property type="entry name" value="ATAXIN 1"/>
    <property type="match status" value="1"/>
</dbReference>
<evidence type="ECO:0000256" key="5">
    <source>
        <dbReference type="ARBA" id="ARBA00023163"/>
    </source>
</evidence>
<accession>A0A8T0AX51</accession>
<feature type="compositionally biased region" description="Pro residues" evidence="7">
    <location>
        <begin position="93"/>
        <end position="103"/>
    </location>
</feature>
<evidence type="ECO:0000256" key="4">
    <source>
        <dbReference type="ARBA" id="ARBA00023125"/>
    </source>
</evidence>
<feature type="compositionally biased region" description="Basic and acidic residues" evidence="7">
    <location>
        <begin position="322"/>
        <end position="331"/>
    </location>
</feature>
<evidence type="ECO:0000259" key="8">
    <source>
        <dbReference type="PROSITE" id="PS51148"/>
    </source>
</evidence>
<dbReference type="InterPro" id="IPR036096">
    <property type="entry name" value="Ataxin_AXH_dom_sf"/>
</dbReference>
<evidence type="ECO:0000256" key="7">
    <source>
        <dbReference type="SAM" id="MobiDB-lite"/>
    </source>
</evidence>
<comment type="subcellular location">
    <subcellularLocation>
        <location evidence="1">Nucleus</location>
    </subcellularLocation>
</comment>
<comment type="caution">
    <text evidence="9">The sequence shown here is derived from an EMBL/GenBank/DDBJ whole genome shotgun (WGS) entry which is preliminary data.</text>
</comment>
<sequence length="668" mass="74179">MIRHTGPDYSTTPTENSSKHRQDLKVQVSNSERRPGGDPMNPSLPPKKRETWQGSSEQRPAEDEFKYPAPLRPRRHHLSEGRESEPRGEKELLPPPPPPPPLPLHTLPFSLSWQLPYHSPLLPHYLSGQVRERHGSGSPSWRDRSSGRRSEGETEPLPHHSRWLRAGINSHDLHPSMSMPTYKSNYAVDSRDMWPYFGHTRRDYGSSLYPSSSPSHLSPQTPFYQNDFHLESRLRCSSRRPNGLDGQGIRSESSGRAESGNDPQSRVGSSHSNGRKRNPEDLIGHERRRVSPSQTGPNAHSFHHHTDRDTLAILKPPTPHTSETRKTKAPHEPSALTASQPGAQIYYALGSLYPSVQHNPQAYPSFNPSGSPSPLRNSQHSPHGQHNNHGVQQERELLPGSCRASVSVLRGPDPPTSAVLPHFVKGSLIELAGGRLKRVEELQTEDFLHSADTTPEFHLSTCTILLISPGPNNGFNHLQVLLTDRNTQEFLTVLEEYPFFVQDRGWSSCSPQRSAELYGLHCRQLSPGDVCLALTPTPTSVPPTTATTLTTMPKSLTPVATSASSVTSTLTSSTPLLTSLPPPITSSIQMPASLQQDSCSRISAGSETSTHRSDRTAPPLAPSLLSDSRREIQDKPRSRKRRWSAPELHEENRSCTDLPQGCKRMRQQ</sequence>
<dbReference type="GO" id="GO:0007399">
    <property type="term" value="P:nervous system development"/>
    <property type="evidence" value="ECO:0007669"/>
    <property type="project" value="TreeGrafter"/>
</dbReference>
<dbReference type="Proteomes" id="UP000606274">
    <property type="component" value="Unassembled WGS sequence"/>
</dbReference>
<dbReference type="SMART" id="SM00536">
    <property type="entry name" value="AXH"/>
    <property type="match status" value="1"/>
</dbReference>
<dbReference type="GO" id="GO:0003677">
    <property type="term" value="F:DNA binding"/>
    <property type="evidence" value="ECO:0007669"/>
    <property type="project" value="UniProtKB-KW"/>
</dbReference>
<dbReference type="Pfam" id="PF08517">
    <property type="entry name" value="AXH"/>
    <property type="match status" value="1"/>
</dbReference>
<dbReference type="PANTHER" id="PTHR13392:SF14">
    <property type="entry name" value="ATAXIN-1-LIKE"/>
    <property type="match status" value="1"/>
</dbReference>
<keyword evidence="2" id="KW-0678">Repressor</keyword>
<feature type="region of interest" description="Disordered" evidence="7">
    <location>
        <begin position="130"/>
        <end position="163"/>
    </location>
</feature>
<gene>
    <name evidence="9" type="ORF">HF521_005953</name>
</gene>